<dbReference type="EMBL" id="CAJNOQ010002319">
    <property type="protein sequence ID" value="CAF0951583.1"/>
    <property type="molecule type" value="Genomic_DNA"/>
</dbReference>
<keyword evidence="5" id="KW-1185">Reference proteome</keyword>
<comment type="caution">
    <text evidence="2">The sequence shown here is derived from an EMBL/GenBank/DDBJ whole genome shotgun (WGS) entry which is preliminary data.</text>
</comment>
<evidence type="ECO:0000313" key="1">
    <source>
        <dbReference type="EMBL" id="CAF0845480.1"/>
    </source>
</evidence>
<dbReference type="Proteomes" id="UP000681722">
    <property type="component" value="Unassembled WGS sequence"/>
</dbReference>
<accession>A0A814D091</accession>
<evidence type="ECO:0000313" key="5">
    <source>
        <dbReference type="Proteomes" id="UP000663829"/>
    </source>
</evidence>
<sequence length="196" mass="22688">MTEKKVIAFKLGTTKRSAVLDTTRHIDKKNNHFDDATHDVEKREYIVGIDDKEVKSLVPPVEKQILIIPVQQNEHQKFFKLKQSLRERIKPKPSEKTTATITENEIEQLDVEARRLLQLDAQLANEVWNERTENGHPRVERIDVDTVNTFATLLTADGQDKHEAQKEEEVEQADYDQVSIDEFGTVKFPFDILHVC</sequence>
<dbReference type="Proteomes" id="UP000682733">
    <property type="component" value="Unassembled WGS sequence"/>
</dbReference>
<evidence type="ECO:0000313" key="3">
    <source>
        <dbReference type="EMBL" id="CAF3630745.1"/>
    </source>
</evidence>
<gene>
    <name evidence="2" type="ORF">GPM918_LOCUS11274</name>
    <name evidence="1" type="ORF">OVA965_LOCUS6870</name>
    <name evidence="4" type="ORF">SRO942_LOCUS11273</name>
    <name evidence="3" type="ORF">TMI583_LOCUS6866</name>
</gene>
<proteinExistence type="predicted"/>
<dbReference type="Proteomes" id="UP000677228">
    <property type="component" value="Unassembled WGS sequence"/>
</dbReference>
<protein>
    <submittedName>
        <fullName evidence="2">Uncharacterized protein</fullName>
    </submittedName>
</protein>
<evidence type="ECO:0000313" key="2">
    <source>
        <dbReference type="EMBL" id="CAF0951583.1"/>
    </source>
</evidence>
<dbReference type="EMBL" id="CAJOBC010002318">
    <property type="protein sequence ID" value="CAF3727223.1"/>
    <property type="molecule type" value="Genomic_DNA"/>
</dbReference>
<evidence type="ECO:0000313" key="4">
    <source>
        <dbReference type="EMBL" id="CAF3727223.1"/>
    </source>
</evidence>
<dbReference type="Proteomes" id="UP000663829">
    <property type="component" value="Unassembled WGS sequence"/>
</dbReference>
<reference evidence="2" key="1">
    <citation type="submission" date="2021-02" db="EMBL/GenBank/DDBJ databases">
        <authorList>
            <person name="Nowell W R."/>
        </authorList>
    </citation>
    <scope>NUCLEOTIDE SEQUENCE</scope>
</reference>
<dbReference type="AlphaFoldDB" id="A0A814D091"/>
<dbReference type="EMBL" id="CAJOBA010002122">
    <property type="protein sequence ID" value="CAF3630745.1"/>
    <property type="molecule type" value="Genomic_DNA"/>
</dbReference>
<organism evidence="2 5">
    <name type="scientific">Didymodactylos carnosus</name>
    <dbReference type="NCBI Taxonomy" id="1234261"/>
    <lineage>
        <taxon>Eukaryota</taxon>
        <taxon>Metazoa</taxon>
        <taxon>Spiralia</taxon>
        <taxon>Gnathifera</taxon>
        <taxon>Rotifera</taxon>
        <taxon>Eurotatoria</taxon>
        <taxon>Bdelloidea</taxon>
        <taxon>Philodinida</taxon>
        <taxon>Philodinidae</taxon>
        <taxon>Didymodactylos</taxon>
    </lineage>
</organism>
<name>A0A814D091_9BILA</name>
<dbReference type="EMBL" id="CAJNOK010002122">
    <property type="protein sequence ID" value="CAF0845480.1"/>
    <property type="molecule type" value="Genomic_DNA"/>
</dbReference>